<proteinExistence type="predicted"/>
<dbReference type="EMBL" id="CASHSV030000823">
    <property type="protein sequence ID" value="CAJ2678281.1"/>
    <property type="molecule type" value="Genomic_DNA"/>
</dbReference>
<dbReference type="Proteomes" id="UP001177021">
    <property type="component" value="Unassembled WGS sequence"/>
</dbReference>
<accession>A0ACB0MAB5</accession>
<name>A0ACB0MAB5_TRIPR</name>
<comment type="caution">
    <text evidence="1">The sequence shown here is derived from an EMBL/GenBank/DDBJ whole genome shotgun (WGS) entry which is preliminary data.</text>
</comment>
<protein>
    <submittedName>
        <fullName evidence="1">Uncharacterized protein</fullName>
    </submittedName>
</protein>
<evidence type="ECO:0000313" key="1">
    <source>
        <dbReference type="EMBL" id="CAJ2678281.1"/>
    </source>
</evidence>
<gene>
    <name evidence="1" type="ORF">MILVUS5_LOCUS40594</name>
</gene>
<organism evidence="1 2">
    <name type="scientific">Trifolium pratense</name>
    <name type="common">Red clover</name>
    <dbReference type="NCBI Taxonomy" id="57577"/>
    <lineage>
        <taxon>Eukaryota</taxon>
        <taxon>Viridiplantae</taxon>
        <taxon>Streptophyta</taxon>
        <taxon>Embryophyta</taxon>
        <taxon>Tracheophyta</taxon>
        <taxon>Spermatophyta</taxon>
        <taxon>Magnoliopsida</taxon>
        <taxon>eudicotyledons</taxon>
        <taxon>Gunneridae</taxon>
        <taxon>Pentapetalae</taxon>
        <taxon>rosids</taxon>
        <taxon>fabids</taxon>
        <taxon>Fabales</taxon>
        <taxon>Fabaceae</taxon>
        <taxon>Papilionoideae</taxon>
        <taxon>50 kb inversion clade</taxon>
        <taxon>NPAAA clade</taxon>
        <taxon>Hologalegina</taxon>
        <taxon>IRL clade</taxon>
        <taxon>Trifolieae</taxon>
        <taxon>Trifolium</taxon>
    </lineage>
</organism>
<sequence>MINLQTTCDASHWNTTTRLGFRKYRSLNKADKGINFSRKGFAAIHTKMNLVEEHVEPPRFWQIVTTAAHIQGRGVMHFPRSIVTNYLPHQQQHINIVLHNSNISVNCTIKTSQRNSNERQPVCLAHLFIRDKLEELSSNYVSCNPSRTYSPLPTEITRLTKIPSKSSPNQAIHLHHLFKSYPFIMASSSVVRNKSKIPCWFKAEVHPDKEEIYMCPVFAKKYASNINFKYYGWIRSKNKGCTMVVFKSKNDRCYISDGRVVAKRNGFKEPTSVTLYFEGEDNRFTMLPPIVEGGSSVSKASPSSHPNSSNDCSFNLESRFRTIISPDEERIDICPTFVKNFESIIDFSRPVSIRNSNHRQADALLKCRKGVWYLTGGFKVANIFGFKKPTNVFLDFQFKDNQFVMIQKRGGKTSPVVNSVGDKTPVIILSSDEDDDDHEDDDDDDEDDDHDEDDDDDDDNEDEDDNEDDDDDMLQFLHVSKNNSMYADEDDLLRHYNFDIKITESMAYTKQVLHFPNKTSKHVLPAKQDNILMRDVSSGRVISCTIITSSRYKNERYLGDGWYQFKDEFKLNPGDVLKCSIENPPQYMNVMIIRAASP</sequence>
<reference evidence="1" key="1">
    <citation type="submission" date="2023-10" db="EMBL/GenBank/DDBJ databases">
        <authorList>
            <person name="Rodriguez Cubillos JULIANA M."/>
            <person name="De Vega J."/>
        </authorList>
    </citation>
    <scope>NUCLEOTIDE SEQUENCE</scope>
</reference>
<keyword evidence="2" id="KW-1185">Reference proteome</keyword>
<evidence type="ECO:0000313" key="2">
    <source>
        <dbReference type="Proteomes" id="UP001177021"/>
    </source>
</evidence>